<accession>A0A0V0QU84</accession>
<name>A0A0V0QU84_PSEPJ</name>
<evidence type="ECO:0000313" key="1">
    <source>
        <dbReference type="EMBL" id="KRX05777.1"/>
    </source>
</evidence>
<comment type="caution">
    <text evidence="1">The sequence shown here is derived from an EMBL/GenBank/DDBJ whole genome shotgun (WGS) entry which is preliminary data.</text>
</comment>
<dbReference type="Proteomes" id="UP000054937">
    <property type="component" value="Unassembled WGS sequence"/>
</dbReference>
<dbReference type="AlphaFoldDB" id="A0A0V0QU84"/>
<reference evidence="1 2" key="1">
    <citation type="journal article" date="2015" name="Sci. Rep.">
        <title>Genome of the facultative scuticociliatosis pathogen Pseudocohnilembus persalinus provides insight into its virulence through horizontal gene transfer.</title>
        <authorList>
            <person name="Xiong J."/>
            <person name="Wang G."/>
            <person name="Cheng J."/>
            <person name="Tian M."/>
            <person name="Pan X."/>
            <person name="Warren A."/>
            <person name="Jiang C."/>
            <person name="Yuan D."/>
            <person name="Miao W."/>
        </authorList>
    </citation>
    <scope>NUCLEOTIDE SEQUENCE [LARGE SCALE GENOMIC DNA]</scope>
    <source>
        <strain evidence="1">36N120E</strain>
    </source>
</reference>
<dbReference type="InParanoid" id="A0A0V0QU84"/>
<keyword evidence="2" id="KW-1185">Reference proteome</keyword>
<evidence type="ECO:0000313" key="2">
    <source>
        <dbReference type="Proteomes" id="UP000054937"/>
    </source>
</evidence>
<proteinExistence type="predicted"/>
<gene>
    <name evidence="1" type="ORF">PPERSA_02309</name>
</gene>
<sequence>MINFEQNFQLSDFLQNFGDNLNLSRQSSNNTCFSDSSVNLFSLNYSENNFGKNIDLQKQLGENKLFQNCEDSFNCQYIKEHQDQQNEDIEVTIKSNQLGINSTVFLKNQQELQNIQQYLKQKIHCKKNIYSFKIISKEYNEICESYEIQFEPVFNEQFEDEMKIIDEEEEDEYGITQPQQNQFNNIENFQDKFAYFQDDILFNIQSLQKQ</sequence>
<protein>
    <submittedName>
        <fullName evidence="1">Uncharacterized protein</fullName>
    </submittedName>
</protein>
<dbReference type="EMBL" id="LDAU01000104">
    <property type="protein sequence ID" value="KRX05777.1"/>
    <property type="molecule type" value="Genomic_DNA"/>
</dbReference>
<organism evidence="1 2">
    <name type="scientific">Pseudocohnilembus persalinus</name>
    <name type="common">Ciliate</name>
    <dbReference type="NCBI Taxonomy" id="266149"/>
    <lineage>
        <taxon>Eukaryota</taxon>
        <taxon>Sar</taxon>
        <taxon>Alveolata</taxon>
        <taxon>Ciliophora</taxon>
        <taxon>Intramacronucleata</taxon>
        <taxon>Oligohymenophorea</taxon>
        <taxon>Scuticociliatia</taxon>
        <taxon>Philasterida</taxon>
        <taxon>Pseudocohnilembidae</taxon>
        <taxon>Pseudocohnilembus</taxon>
    </lineage>
</organism>